<feature type="binding site" evidence="17">
    <location>
        <position position="201"/>
    </location>
    <ligand>
        <name>substrate</name>
    </ligand>
</feature>
<dbReference type="Pfam" id="PF05652">
    <property type="entry name" value="DcpS"/>
    <property type="match status" value="1"/>
</dbReference>
<dbReference type="InterPro" id="IPR008594">
    <property type="entry name" value="DcpS/DCS2"/>
</dbReference>
<dbReference type="FunFam" id="3.30.200.40:FF:000001">
    <property type="entry name" value="m7GpppX diphosphatase"/>
    <property type="match status" value="1"/>
</dbReference>
<evidence type="ECO:0000256" key="7">
    <source>
        <dbReference type="ARBA" id="ARBA00022490"/>
    </source>
</evidence>
<feature type="binding site" evidence="17">
    <location>
        <position position="169"/>
    </location>
    <ligand>
        <name>substrate</name>
    </ligand>
</feature>
<dbReference type="PIRSF" id="PIRSF028973">
    <property type="entry name" value="Scavenger_mRNA_decap_enz"/>
    <property type="match status" value="1"/>
</dbReference>
<dbReference type="FunFam" id="3.30.428.10:FF:000006">
    <property type="entry name" value="m7GpppX diphosphatase"/>
    <property type="match status" value="1"/>
</dbReference>
<keyword evidence="7" id="KW-0963">Cytoplasm</keyword>
<proteinExistence type="inferred from homology"/>
<gene>
    <name evidence="19" type="ORF">AMK59_7772</name>
</gene>
<evidence type="ECO:0000256" key="1">
    <source>
        <dbReference type="ARBA" id="ARBA00004123"/>
    </source>
</evidence>
<dbReference type="EMBL" id="LJIG01022901">
    <property type="protein sequence ID" value="KRT78156.1"/>
    <property type="molecule type" value="Genomic_DNA"/>
</dbReference>
<feature type="binding site" evidence="17">
    <location>
        <begin position="262"/>
        <end position="273"/>
    </location>
    <ligand>
        <name>substrate</name>
    </ligand>
</feature>
<comment type="catalytic activity">
    <reaction evidence="14 15">
        <text>a 5'-end (N(7)-methyl 5'-triphosphoguanosine)-ribonucleoside in mRNA + H2O = N(7)-methyl-GMP + a 5'-end diphospho-ribonucleoside in mRNA + 2 H(+)</text>
        <dbReference type="Rhea" id="RHEA:65388"/>
        <dbReference type="Rhea" id="RHEA-COMP:17165"/>
        <dbReference type="Rhea" id="RHEA-COMP:17167"/>
        <dbReference type="ChEBI" id="CHEBI:15377"/>
        <dbReference type="ChEBI" id="CHEBI:15378"/>
        <dbReference type="ChEBI" id="CHEBI:58285"/>
        <dbReference type="ChEBI" id="CHEBI:156461"/>
        <dbReference type="ChEBI" id="CHEBI:167616"/>
        <dbReference type="EC" id="3.6.1.59"/>
    </reaction>
</comment>
<protein>
    <recommendedName>
        <fullName evidence="6 15">m7GpppX diphosphatase</fullName>
        <ecNumber evidence="5 15">3.6.1.59</ecNumber>
    </recommendedName>
</protein>
<evidence type="ECO:0000256" key="3">
    <source>
        <dbReference type="ARBA" id="ARBA00010208"/>
    </source>
</evidence>
<dbReference type="Gene3D" id="3.30.428.10">
    <property type="entry name" value="HIT-like"/>
    <property type="match status" value="1"/>
</dbReference>
<feature type="active site" description="Nucleophile" evidence="16">
    <location>
        <position position="271"/>
    </location>
</feature>
<comment type="subunit">
    <text evidence="4">Homodimer. Associates with components of the exosome multienzyme ribonuclease complex, such as EXOSC3 and EXOSC4. Interacts with NDOR1.</text>
</comment>
<evidence type="ECO:0000313" key="19">
    <source>
        <dbReference type="EMBL" id="KRT78156.1"/>
    </source>
</evidence>
<evidence type="ECO:0000256" key="8">
    <source>
        <dbReference type="ARBA" id="ARBA00022553"/>
    </source>
</evidence>
<evidence type="ECO:0000256" key="4">
    <source>
        <dbReference type="ARBA" id="ARBA00011140"/>
    </source>
</evidence>
<evidence type="ECO:0000256" key="6">
    <source>
        <dbReference type="ARBA" id="ARBA00015636"/>
    </source>
</evidence>
<dbReference type="GO" id="GO:0008380">
    <property type="term" value="P:RNA splicing"/>
    <property type="evidence" value="ECO:0007669"/>
    <property type="project" value="UniProtKB-KW"/>
</dbReference>
<comment type="similarity">
    <text evidence="3 15">Belongs to the HIT family.</text>
</comment>
<evidence type="ECO:0000256" key="12">
    <source>
        <dbReference type="ARBA" id="ARBA00023187"/>
    </source>
</evidence>
<dbReference type="InterPro" id="IPR036265">
    <property type="entry name" value="HIT-like_sf"/>
</dbReference>
<dbReference type="SUPFAM" id="SSF102860">
    <property type="entry name" value="mRNA decapping enzyme DcpS N-terminal domain"/>
    <property type="match status" value="1"/>
</dbReference>
<feature type="region of interest" description="Disordered" evidence="18">
    <location>
        <begin position="1"/>
        <end position="34"/>
    </location>
</feature>
<dbReference type="InterPro" id="IPR011145">
    <property type="entry name" value="Scavenger_mRNA_decap_enz_N"/>
</dbReference>
<feature type="binding site" evidence="17">
    <location>
        <position position="179"/>
    </location>
    <ligand>
        <name>substrate</name>
    </ligand>
</feature>
<keyword evidence="9 15" id="KW-0507">mRNA processing</keyword>
<name>A0A0T6ASQ9_9SCAR</name>
<evidence type="ECO:0000256" key="11">
    <source>
        <dbReference type="ARBA" id="ARBA00022990"/>
    </source>
</evidence>
<dbReference type="GO" id="GO:0000932">
    <property type="term" value="C:P-body"/>
    <property type="evidence" value="ECO:0007669"/>
    <property type="project" value="TreeGrafter"/>
</dbReference>
<evidence type="ECO:0000256" key="10">
    <source>
        <dbReference type="ARBA" id="ARBA00022801"/>
    </source>
</evidence>
<dbReference type="GO" id="GO:0140932">
    <property type="term" value="F:5'-(N(7)-methyl 5'-triphosphoguanosine)-[mRNA] diphosphatase activity"/>
    <property type="evidence" value="ECO:0007669"/>
    <property type="project" value="UniProtKB-EC"/>
</dbReference>
<sequence>MADKKVETNNLSDDHVAKKPKLDESPDENPHEIHSNIKDLSTFKVEKILNNNTKSKIVCLQGTFSNADGAGLVILEKTAFEEDNLKCNSKYFTSSSYLKKIFHNDIYGNYEYFPVLELNSIKTTVIHPATEKHIEKYCVQNPYIVDETPDVYQSIVLPYIIKEQFDLQWVYNILEHKSEVDRILFEDPDPKNGFVLLPDLKWNGITLDTLYLLAIVNDRNIKSIRDLQGDHVRLLKNIYNKGCQAIEEKYGLTKSQLRIYLHYQPSFYHLHVHFTYLRHEAPGIHAERAHLLSNVISNIELLADYYQKVTLPFIVRETDKLFKVLEDNNILKKSSIKD</sequence>
<keyword evidence="11" id="KW-0007">Acetylation</keyword>
<comment type="caution">
    <text evidence="19">The sequence shown here is derived from an EMBL/GenBank/DDBJ whole genome shotgun (WGS) entry which is preliminary data.</text>
</comment>
<dbReference type="AlphaFoldDB" id="A0A0T6ASQ9"/>
<evidence type="ECO:0000256" key="5">
    <source>
        <dbReference type="ARBA" id="ARBA00012520"/>
    </source>
</evidence>
<keyword evidence="10 15" id="KW-0378">Hydrolase</keyword>
<dbReference type="PANTHER" id="PTHR12978:SF0">
    <property type="entry name" value="M7GPPPX DIPHOSPHATASE"/>
    <property type="match status" value="1"/>
</dbReference>
<evidence type="ECO:0000256" key="13">
    <source>
        <dbReference type="ARBA" id="ARBA00023242"/>
    </source>
</evidence>
<comment type="subcellular location">
    <subcellularLocation>
        <location evidence="2">Cytoplasm</location>
    </subcellularLocation>
    <subcellularLocation>
        <location evidence="1 15">Nucleus</location>
    </subcellularLocation>
</comment>
<dbReference type="GO" id="GO:0005634">
    <property type="term" value="C:nucleus"/>
    <property type="evidence" value="ECO:0007669"/>
    <property type="project" value="UniProtKB-SubCell"/>
</dbReference>
<dbReference type="Pfam" id="PF11969">
    <property type="entry name" value="DcpS_C"/>
    <property type="match status" value="1"/>
</dbReference>
<dbReference type="PANTHER" id="PTHR12978">
    <property type="entry name" value="HISTIDINE TRIAD HIT PROTEIN MEMBER"/>
    <property type="match status" value="1"/>
</dbReference>
<evidence type="ECO:0000256" key="14">
    <source>
        <dbReference type="ARBA" id="ARBA00048222"/>
    </source>
</evidence>
<evidence type="ECO:0000256" key="9">
    <source>
        <dbReference type="ARBA" id="ARBA00022664"/>
    </source>
</evidence>
<organism evidence="19 20">
    <name type="scientific">Oryctes borbonicus</name>
    <dbReference type="NCBI Taxonomy" id="1629725"/>
    <lineage>
        <taxon>Eukaryota</taxon>
        <taxon>Metazoa</taxon>
        <taxon>Ecdysozoa</taxon>
        <taxon>Arthropoda</taxon>
        <taxon>Hexapoda</taxon>
        <taxon>Insecta</taxon>
        <taxon>Pterygota</taxon>
        <taxon>Neoptera</taxon>
        <taxon>Endopterygota</taxon>
        <taxon>Coleoptera</taxon>
        <taxon>Polyphaga</taxon>
        <taxon>Scarabaeiformia</taxon>
        <taxon>Scarabaeidae</taxon>
        <taxon>Dynastinae</taxon>
        <taxon>Oryctes</taxon>
    </lineage>
</organism>
<dbReference type="Proteomes" id="UP000051574">
    <property type="component" value="Unassembled WGS sequence"/>
</dbReference>
<reference evidence="19 20" key="1">
    <citation type="submission" date="2015-09" db="EMBL/GenBank/DDBJ databases">
        <title>Draft genome of the scarab beetle Oryctes borbonicus.</title>
        <authorList>
            <person name="Meyer J.M."/>
            <person name="Markov G.V."/>
            <person name="Baskaran P."/>
            <person name="Herrmann M."/>
            <person name="Sommer R.J."/>
            <person name="Roedelsperger C."/>
        </authorList>
    </citation>
    <scope>NUCLEOTIDE SEQUENCE [LARGE SCALE GENOMIC DNA]</scope>
    <source>
        <strain evidence="19">OB123</strain>
        <tissue evidence="19">Whole animal</tissue>
    </source>
</reference>
<dbReference type="EC" id="3.6.1.59" evidence="5 15"/>
<dbReference type="GO" id="GO:0000290">
    <property type="term" value="P:deadenylation-dependent decapping of nuclear-transcribed mRNA"/>
    <property type="evidence" value="ECO:0007669"/>
    <property type="project" value="UniProtKB-UniRule"/>
</dbReference>
<evidence type="ECO:0000256" key="17">
    <source>
        <dbReference type="PIRSR" id="PIRSR028973-2"/>
    </source>
</evidence>
<dbReference type="GO" id="GO:0006397">
    <property type="term" value="P:mRNA processing"/>
    <property type="evidence" value="ECO:0007669"/>
    <property type="project" value="UniProtKB-KW"/>
</dbReference>
<keyword evidence="8" id="KW-0597">Phosphoprotein</keyword>
<dbReference type="GO" id="GO:0000340">
    <property type="term" value="F:RNA 7-methylguanosine cap binding"/>
    <property type="evidence" value="ECO:0007669"/>
    <property type="project" value="UniProtKB-UniRule"/>
</dbReference>
<feature type="binding site" evidence="17">
    <location>
        <position position="199"/>
    </location>
    <ligand>
        <name>substrate</name>
    </ligand>
</feature>
<accession>A0A0T6ASQ9</accession>
<evidence type="ECO:0000256" key="2">
    <source>
        <dbReference type="ARBA" id="ARBA00004496"/>
    </source>
</evidence>
<comment type="function">
    <text evidence="15">Decapping scavenger enzyme that catalyzes the cleavage of a residual cap structure following the degradation of mRNAs by the 3'-&gt;5' exosome-mediated mRNA decay pathway.</text>
</comment>
<evidence type="ECO:0000313" key="20">
    <source>
        <dbReference type="Proteomes" id="UP000051574"/>
    </source>
</evidence>
<dbReference type="OrthoDB" id="10264956at2759"/>
<keyword evidence="13 15" id="KW-0539">Nucleus</keyword>
<keyword evidence="12" id="KW-0508">mRNA splicing</keyword>
<evidence type="ECO:0000256" key="18">
    <source>
        <dbReference type="SAM" id="MobiDB-lite"/>
    </source>
</evidence>
<dbReference type="Gene3D" id="3.30.200.40">
    <property type="entry name" value="Scavenger mRNA decapping enzyme, N-terminal domain"/>
    <property type="match status" value="1"/>
</dbReference>
<evidence type="ECO:0000256" key="15">
    <source>
        <dbReference type="PIRNR" id="PIRNR028973"/>
    </source>
</evidence>
<evidence type="ECO:0000256" key="16">
    <source>
        <dbReference type="PIRSR" id="PIRSR028973-1"/>
    </source>
</evidence>
<dbReference type="SUPFAM" id="SSF54197">
    <property type="entry name" value="HIT-like"/>
    <property type="match status" value="1"/>
</dbReference>
<keyword evidence="20" id="KW-1185">Reference proteome</keyword>